<dbReference type="InterPro" id="IPR008948">
    <property type="entry name" value="L-Aspartase-like"/>
</dbReference>
<dbReference type="EMBL" id="AJAP01000026">
    <property type="protein sequence ID" value="EOH83330.1"/>
    <property type="molecule type" value="Genomic_DNA"/>
</dbReference>
<dbReference type="InterPro" id="IPR024083">
    <property type="entry name" value="Fumarase/histidase_N"/>
</dbReference>
<dbReference type="STRING" id="57732.RU94_GL000532"/>
<evidence type="ECO:0000259" key="8">
    <source>
        <dbReference type="Pfam" id="PF14698"/>
    </source>
</evidence>
<dbReference type="Gene3D" id="1.10.275.10">
    <property type="entry name" value="Fumarase/aspartase (N-terminal domain)"/>
    <property type="match status" value="1"/>
</dbReference>
<evidence type="ECO:0000256" key="3">
    <source>
        <dbReference type="ARBA" id="ARBA00022571"/>
    </source>
</evidence>
<dbReference type="AlphaFoldDB" id="R2RI61"/>
<evidence type="ECO:0000256" key="5">
    <source>
        <dbReference type="ARBA" id="ARBA00023239"/>
    </source>
</evidence>
<keyword evidence="6" id="KW-0963">Cytoplasm</keyword>
<dbReference type="FunFam" id="1.20.200.10:FF:000002">
    <property type="entry name" value="Argininosuccinate lyase"/>
    <property type="match status" value="1"/>
</dbReference>
<dbReference type="EC" id="4.3.2.1" evidence="2 6"/>
<dbReference type="PROSITE" id="PS00163">
    <property type="entry name" value="FUMARATE_LYASES"/>
    <property type="match status" value="1"/>
</dbReference>
<evidence type="ECO:0000256" key="4">
    <source>
        <dbReference type="ARBA" id="ARBA00022605"/>
    </source>
</evidence>
<dbReference type="SUPFAM" id="SSF48557">
    <property type="entry name" value="L-aspartase-like"/>
    <property type="match status" value="1"/>
</dbReference>
<dbReference type="HOGENOM" id="CLU_027272_2_3_9"/>
<dbReference type="UniPathway" id="UPA00068">
    <property type="reaction ID" value="UER00114"/>
</dbReference>
<proteinExistence type="inferred from homology"/>
<dbReference type="GO" id="GO:0004056">
    <property type="term" value="F:argininosuccinate lyase activity"/>
    <property type="evidence" value="ECO:0007669"/>
    <property type="project" value="UniProtKB-UniRule"/>
</dbReference>
<evidence type="ECO:0000256" key="1">
    <source>
        <dbReference type="ARBA" id="ARBA00004941"/>
    </source>
</evidence>
<evidence type="ECO:0000313" key="10">
    <source>
        <dbReference type="Proteomes" id="UP000013777"/>
    </source>
</evidence>
<gene>
    <name evidence="6" type="primary">argH</name>
    <name evidence="9" type="ORF">UAS_02345</name>
</gene>
<dbReference type="FunFam" id="1.10.275.10:FF:000002">
    <property type="entry name" value="Argininosuccinate lyase"/>
    <property type="match status" value="1"/>
</dbReference>
<feature type="domain" description="Argininosuccinate lyase C-terminal" evidence="8">
    <location>
        <begin position="396"/>
        <end position="464"/>
    </location>
</feature>
<sequence>MRAETVFLRCHCPFFVILEVESTDIFIDGVKKMAKLWGGRFDGKNEAWIDAFGASIPFDQKMAKQDITGSLAHVKMLGHTGIITPDEAAEITRGLLILQDKLAQGALTFTIENEDIHMNLETYLHQEIGPVAGKLHTARSRNDQVATDMHLYLKDTLAAVIEKISTLRQVLVDKAEENIYTVMPGYTHLQHAQPISFGHHLMAYYQMFTRDQTRFEENLIRTDVSPLGAAALAGTTFPIDREYTAKELGFAQVYSNSLDAVSDRDFILEFLSNASLLMMHLSRFCEELILWCSHEFQFVELTDTFSTGSSIMPQKKNPDMAELIRGKTGRVYGNLFGLLTVMKGLPLAYNKDFQEDKEGMFDTAETILTSLEIMSGMIHTMTVHTEQMKEATEKDFSNATELADYLASKGVPFREAHEIVGKLVIDGIQKGRYLQDIPLEEYQAITPLIAEDIYEKLDSVNAVKNRHSLGGTGFDQVAWQIQKAKEQLTEE</sequence>
<dbReference type="PANTHER" id="PTHR43814">
    <property type="entry name" value="ARGININOSUCCINATE LYASE"/>
    <property type="match status" value="1"/>
</dbReference>
<dbReference type="InterPro" id="IPR022761">
    <property type="entry name" value="Fumarate_lyase_N"/>
</dbReference>
<comment type="pathway">
    <text evidence="1 6">Amino-acid biosynthesis; L-arginine biosynthesis; L-arginine from L-ornithine and carbamoyl phosphate: step 3/3.</text>
</comment>
<comment type="catalytic activity">
    <reaction evidence="6">
        <text>2-(N(omega)-L-arginino)succinate = fumarate + L-arginine</text>
        <dbReference type="Rhea" id="RHEA:24020"/>
        <dbReference type="ChEBI" id="CHEBI:29806"/>
        <dbReference type="ChEBI" id="CHEBI:32682"/>
        <dbReference type="ChEBI" id="CHEBI:57472"/>
        <dbReference type="EC" id="4.3.2.1"/>
    </reaction>
</comment>
<feature type="domain" description="Fumarate lyase N-terminal" evidence="7">
    <location>
        <begin position="39"/>
        <end position="333"/>
    </location>
</feature>
<evidence type="ECO:0000256" key="2">
    <source>
        <dbReference type="ARBA" id="ARBA00012338"/>
    </source>
</evidence>
<comment type="subcellular location">
    <subcellularLocation>
        <location evidence="6">Cytoplasm</location>
    </subcellularLocation>
</comment>
<dbReference type="Gene3D" id="1.10.40.30">
    <property type="entry name" value="Fumarase/aspartase (C-terminal domain)"/>
    <property type="match status" value="1"/>
</dbReference>
<keyword evidence="5 6" id="KW-0456">Lyase</keyword>
<keyword evidence="3 6" id="KW-0055">Arginine biosynthesis</keyword>
<comment type="similarity">
    <text evidence="6">Belongs to the lyase 1 family. Argininosuccinate lyase subfamily.</text>
</comment>
<dbReference type="Pfam" id="PF14698">
    <property type="entry name" value="ASL_C2"/>
    <property type="match status" value="1"/>
</dbReference>
<dbReference type="Pfam" id="PF00206">
    <property type="entry name" value="Lyase_1"/>
    <property type="match status" value="1"/>
</dbReference>
<dbReference type="GO" id="GO:0042450">
    <property type="term" value="P:L-arginine biosynthetic process via ornithine"/>
    <property type="evidence" value="ECO:0007669"/>
    <property type="project" value="UniProtKB-UniRule"/>
</dbReference>
<dbReference type="PATRIC" id="fig|1158606.3.peg.2290"/>
<comment type="caution">
    <text evidence="9">The sequence shown here is derived from an EMBL/GenBank/DDBJ whole genome shotgun (WGS) entry which is preliminary data.</text>
</comment>
<evidence type="ECO:0000259" key="7">
    <source>
        <dbReference type="Pfam" id="PF00206"/>
    </source>
</evidence>
<keyword evidence="4 6" id="KW-0028">Amino-acid biosynthesis</keyword>
<dbReference type="PANTHER" id="PTHR43814:SF1">
    <property type="entry name" value="ARGININOSUCCINATE LYASE"/>
    <property type="match status" value="1"/>
</dbReference>
<dbReference type="PRINTS" id="PR00149">
    <property type="entry name" value="FUMRATELYASE"/>
</dbReference>
<dbReference type="InterPro" id="IPR020557">
    <property type="entry name" value="Fumarate_lyase_CS"/>
</dbReference>
<dbReference type="InterPro" id="IPR000362">
    <property type="entry name" value="Fumarate_lyase_fam"/>
</dbReference>
<dbReference type="InterPro" id="IPR029419">
    <property type="entry name" value="Arg_succ_lyase_C"/>
</dbReference>
<name>R2RI61_9ENTE</name>
<accession>R2RI61</accession>
<reference evidence="9 10" key="1">
    <citation type="submission" date="2013-02" db="EMBL/GenBank/DDBJ databases">
        <title>The Genome Sequence of Enterococcus asini ATCC_700915.</title>
        <authorList>
            <consortium name="The Broad Institute Genome Sequencing Platform"/>
            <consortium name="The Broad Institute Genome Sequencing Center for Infectious Disease"/>
            <person name="Earl A.M."/>
            <person name="Gilmore M.S."/>
            <person name="Lebreton F."/>
            <person name="Walker B."/>
            <person name="Young S.K."/>
            <person name="Zeng Q."/>
            <person name="Gargeya S."/>
            <person name="Fitzgerald M."/>
            <person name="Haas B."/>
            <person name="Abouelleil A."/>
            <person name="Alvarado L."/>
            <person name="Arachchi H.M."/>
            <person name="Berlin A.M."/>
            <person name="Chapman S.B."/>
            <person name="Dewar J."/>
            <person name="Goldberg J."/>
            <person name="Griggs A."/>
            <person name="Gujja S."/>
            <person name="Hansen M."/>
            <person name="Howarth C."/>
            <person name="Imamovic A."/>
            <person name="Larimer J."/>
            <person name="McCowan C."/>
            <person name="Murphy C."/>
            <person name="Neiman D."/>
            <person name="Pearson M."/>
            <person name="Priest M."/>
            <person name="Roberts A."/>
            <person name="Saif S."/>
            <person name="Shea T."/>
            <person name="Sisk P."/>
            <person name="Sykes S."/>
            <person name="Wortman J."/>
            <person name="Nusbaum C."/>
            <person name="Birren B."/>
        </authorList>
    </citation>
    <scope>NUCLEOTIDE SEQUENCE [LARGE SCALE GENOMIC DNA]</scope>
    <source>
        <strain evidence="9 10">ATCC 700915</strain>
    </source>
</reference>
<dbReference type="CDD" id="cd01359">
    <property type="entry name" value="Argininosuccinate_lyase"/>
    <property type="match status" value="1"/>
</dbReference>
<dbReference type="FunFam" id="1.10.40.30:FF:000001">
    <property type="entry name" value="Argininosuccinate lyase"/>
    <property type="match status" value="1"/>
</dbReference>
<evidence type="ECO:0000313" key="9">
    <source>
        <dbReference type="EMBL" id="EOH83330.1"/>
    </source>
</evidence>
<dbReference type="PRINTS" id="PR00145">
    <property type="entry name" value="ARGSUCLYASE"/>
</dbReference>
<evidence type="ECO:0000256" key="6">
    <source>
        <dbReference type="HAMAP-Rule" id="MF_00006"/>
    </source>
</evidence>
<organism evidence="9 10">
    <name type="scientific">Enterococcus asini ATCC 700915</name>
    <dbReference type="NCBI Taxonomy" id="1158606"/>
    <lineage>
        <taxon>Bacteria</taxon>
        <taxon>Bacillati</taxon>
        <taxon>Bacillota</taxon>
        <taxon>Bacilli</taxon>
        <taxon>Lactobacillales</taxon>
        <taxon>Enterococcaceae</taxon>
        <taxon>Enterococcus</taxon>
    </lineage>
</organism>
<dbReference type="HAMAP" id="MF_00006">
    <property type="entry name" value="Arg_succ_lyase"/>
    <property type="match status" value="1"/>
</dbReference>
<protein>
    <recommendedName>
        <fullName evidence="2 6">Argininosuccinate lyase</fullName>
        <shortName evidence="6">ASAL</shortName>
        <ecNumber evidence="2 6">4.3.2.1</ecNumber>
    </recommendedName>
    <alternativeName>
        <fullName evidence="6">Arginosuccinase</fullName>
    </alternativeName>
</protein>
<dbReference type="GO" id="GO:0005829">
    <property type="term" value="C:cytosol"/>
    <property type="evidence" value="ECO:0007669"/>
    <property type="project" value="TreeGrafter"/>
</dbReference>
<keyword evidence="10" id="KW-1185">Reference proteome</keyword>
<dbReference type="Proteomes" id="UP000013777">
    <property type="component" value="Unassembled WGS sequence"/>
</dbReference>
<dbReference type="eggNOG" id="COG0165">
    <property type="taxonomic scope" value="Bacteria"/>
</dbReference>
<dbReference type="NCBIfam" id="TIGR00838">
    <property type="entry name" value="argH"/>
    <property type="match status" value="1"/>
</dbReference>
<dbReference type="InterPro" id="IPR009049">
    <property type="entry name" value="Argininosuccinate_lyase"/>
</dbReference>
<dbReference type="Gene3D" id="1.20.200.10">
    <property type="entry name" value="Fumarase/aspartase (Central domain)"/>
    <property type="match status" value="1"/>
</dbReference>